<dbReference type="AlphaFoldDB" id="A0A4R7JY43"/>
<comment type="catalytic activity">
    <reaction evidence="11">
        <text>a tRNA precursor + 2 CTP + ATP = a tRNA with a 3' CCA end + 3 diphosphate</text>
        <dbReference type="Rhea" id="RHEA:14433"/>
        <dbReference type="Rhea" id="RHEA-COMP:10465"/>
        <dbReference type="Rhea" id="RHEA-COMP:10468"/>
        <dbReference type="ChEBI" id="CHEBI:30616"/>
        <dbReference type="ChEBI" id="CHEBI:33019"/>
        <dbReference type="ChEBI" id="CHEBI:37563"/>
        <dbReference type="ChEBI" id="CHEBI:74896"/>
        <dbReference type="ChEBI" id="CHEBI:83071"/>
        <dbReference type="EC" id="2.7.7.72"/>
    </reaction>
</comment>
<evidence type="ECO:0000256" key="6">
    <source>
        <dbReference type="ARBA" id="ARBA00022741"/>
    </source>
</evidence>
<dbReference type="CDD" id="cd05398">
    <property type="entry name" value="NT_ClassII-CCAase"/>
    <property type="match status" value="1"/>
</dbReference>
<comment type="cofactor">
    <cofactor evidence="1 11">
        <name>Mg(2+)</name>
        <dbReference type="ChEBI" id="CHEBI:18420"/>
    </cofactor>
</comment>
<name>A0A4R7JY43_9GAMM</name>
<feature type="binding site" evidence="11">
    <location>
        <position position="137"/>
    </location>
    <ligand>
        <name>ATP</name>
        <dbReference type="ChEBI" id="CHEBI:30616"/>
    </ligand>
</feature>
<dbReference type="PANTHER" id="PTHR47545">
    <property type="entry name" value="MULTIFUNCTIONAL CCA PROTEIN"/>
    <property type="match status" value="1"/>
</dbReference>
<dbReference type="Pfam" id="PF12627">
    <property type="entry name" value="PolyA_pol_RNAbd"/>
    <property type="match status" value="1"/>
</dbReference>
<dbReference type="GO" id="GO:0005524">
    <property type="term" value="F:ATP binding"/>
    <property type="evidence" value="ECO:0007669"/>
    <property type="project" value="UniProtKB-UniRule"/>
</dbReference>
<comment type="caution">
    <text evidence="14">The sequence shown here is derived from an EMBL/GenBank/DDBJ whole genome shotgun (WGS) entry which is preliminary data.</text>
</comment>
<feature type="binding site" evidence="11">
    <location>
        <position position="137"/>
    </location>
    <ligand>
        <name>CTP</name>
        <dbReference type="ChEBI" id="CHEBI:37563"/>
    </ligand>
</feature>
<dbReference type="GO" id="GO:0004810">
    <property type="term" value="F:CCA tRNA nucleotidyltransferase activity"/>
    <property type="evidence" value="ECO:0007669"/>
    <property type="project" value="UniProtKB-UniRule"/>
</dbReference>
<comment type="catalytic activity">
    <reaction evidence="11">
        <text>a tRNA with a 3' CCA end + 2 CTP + ATP = a tRNA with a 3' CCACCA end + 3 diphosphate</text>
        <dbReference type="Rhea" id="RHEA:76235"/>
        <dbReference type="Rhea" id="RHEA-COMP:10468"/>
        <dbReference type="Rhea" id="RHEA-COMP:18655"/>
        <dbReference type="ChEBI" id="CHEBI:30616"/>
        <dbReference type="ChEBI" id="CHEBI:33019"/>
        <dbReference type="ChEBI" id="CHEBI:37563"/>
        <dbReference type="ChEBI" id="CHEBI:83071"/>
        <dbReference type="ChEBI" id="CHEBI:195187"/>
    </reaction>
</comment>
<proteinExistence type="inferred from homology"/>
<evidence type="ECO:0000256" key="2">
    <source>
        <dbReference type="ARBA" id="ARBA00022679"/>
    </source>
</evidence>
<keyword evidence="9 11" id="KW-0460">Magnesium</keyword>
<keyword evidence="7 11" id="KW-0692">RNA repair</keyword>
<dbReference type="GO" id="GO:0000287">
    <property type="term" value="F:magnesium ion binding"/>
    <property type="evidence" value="ECO:0007669"/>
    <property type="project" value="UniProtKB-UniRule"/>
</dbReference>
<evidence type="ECO:0000256" key="10">
    <source>
        <dbReference type="ARBA" id="ARBA00022884"/>
    </source>
</evidence>
<organism evidence="14 15">
    <name type="scientific">Halospina denitrificans</name>
    <dbReference type="NCBI Taxonomy" id="332522"/>
    <lineage>
        <taxon>Bacteria</taxon>
        <taxon>Pseudomonadati</taxon>
        <taxon>Pseudomonadota</taxon>
        <taxon>Gammaproteobacteria</taxon>
        <taxon>Halospina</taxon>
    </lineage>
</organism>
<dbReference type="Gene3D" id="1.10.3090.10">
    <property type="entry name" value="cca-adding enzyme, domain 2"/>
    <property type="match status" value="1"/>
</dbReference>
<evidence type="ECO:0000313" key="14">
    <source>
        <dbReference type="EMBL" id="TDT43431.1"/>
    </source>
</evidence>
<dbReference type="PANTHER" id="PTHR47545:SF1">
    <property type="entry name" value="MULTIFUNCTIONAL CCA PROTEIN"/>
    <property type="match status" value="1"/>
</dbReference>
<evidence type="ECO:0000256" key="4">
    <source>
        <dbReference type="ARBA" id="ARBA00022695"/>
    </source>
</evidence>
<keyword evidence="5 11" id="KW-0479">Metal-binding</keyword>
<evidence type="ECO:0000256" key="1">
    <source>
        <dbReference type="ARBA" id="ARBA00001946"/>
    </source>
</evidence>
<keyword evidence="3 11" id="KW-0819">tRNA processing</keyword>
<feature type="binding site" evidence="11">
    <location>
        <position position="8"/>
    </location>
    <ligand>
        <name>ATP</name>
        <dbReference type="ChEBI" id="CHEBI:30616"/>
    </ligand>
</feature>
<dbReference type="InterPro" id="IPR002646">
    <property type="entry name" value="PolA_pol_head_dom"/>
</dbReference>
<dbReference type="OrthoDB" id="9805698at2"/>
<dbReference type="InterPro" id="IPR032828">
    <property type="entry name" value="PolyA_RNA-bd"/>
</dbReference>
<feature type="binding site" evidence="11">
    <location>
        <position position="140"/>
    </location>
    <ligand>
        <name>ATP</name>
        <dbReference type="ChEBI" id="CHEBI:30616"/>
    </ligand>
</feature>
<accession>A0A4R7JY43</accession>
<dbReference type="Proteomes" id="UP000295830">
    <property type="component" value="Unassembled WGS sequence"/>
</dbReference>
<feature type="domain" description="Poly A polymerase head" evidence="12">
    <location>
        <begin position="4"/>
        <end position="122"/>
    </location>
</feature>
<dbReference type="GO" id="GO:0042245">
    <property type="term" value="P:RNA repair"/>
    <property type="evidence" value="ECO:0007669"/>
    <property type="project" value="UniProtKB-KW"/>
</dbReference>
<dbReference type="GO" id="GO:0000049">
    <property type="term" value="F:tRNA binding"/>
    <property type="evidence" value="ECO:0007669"/>
    <property type="project" value="UniProtKB-UniRule"/>
</dbReference>
<feature type="binding site" evidence="11">
    <location>
        <position position="11"/>
    </location>
    <ligand>
        <name>CTP</name>
        <dbReference type="ChEBI" id="CHEBI:37563"/>
    </ligand>
</feature>
<feature type="domain" description="tRNA nucleotidyltransferase/poly(A) polymerase RNA and SrmB- binding" evidence="13">
    <location>
        <begin position="149"/>
        <end position="210"/>
    </location>
</feature>
<keyword evidence="2 11" id="KW-0808">Transferase</keyword>
<feature type="binding site" evidence="11">
    <location>
        <position position="140"/>
    </location>
    <ligand>
        <name>CTP</name>
        <dbReference type="ChEBI" id="CHEBI:37563"/>
    </ligand>
</feature>
<dbReference type="GO" id="GO:0001680">
    <property type="term" value="P:tRNA 3'-terminal CCA addition"/>
    <property type="evidence" value="ECO:0007669"/>
    <property type="project" value="UniProtKB-UniRule"/>
</dbReference>
<evidence type="ECO:0000256" key="7">
    <source>
        <dbReference type="ARBA" id="ARBA00022800"/>
    </source>
</evidence>
<dbReference type="GO" id="GO:0160016">
    <property type="term" value="F:CCACCA tRNA nucleotidyltransferase activity"/>
    <property type="evidence" value="ECO:0007669"/>
    <property type="project" value="RHEA"/>
</dbReference>
<keyword evidence="4 11" id="KW-0548">Nucleotidyltransferase</keyword>
<evidence type="ECO:0000256" key="8">
    <source>
        <dbReference type="ARBA" id="ARBA00022840"/>
    </source>
</evidence>
<keyword evidence="8 11" id="KW-0067">ATP-binding</keyword>
<evidence type="ECO:0000256" key="11">
    <source>
        <dbReference type="HAMAP-Rule" id="MF_01262"/>
    </source>
</evidence>
<feature type="binding site" evidence="11">
    <location>
        <position position="23"/>
    </location>
    <ligand>
        <name>Mg(2+)</name>
        <dbReference type="ChEBI" id="CHEBI:18420"/>
    </ligand>
</feature>
<dbReference type="FunFam" id="3.30.460.10:FF:000016">
    <property type="entry name" value="Multifunctional CCA protein"/>
    <property type="match status" value="1"/>
</dbReference>
<dbReference type="EC" id="2.7.7.72" evidence="11"/>
<dbReference type="InterPro" id="IPR043519">
    <property type="entry name" value="NT_sf"/>
</dbReference>
<feature type="binding site" evidence="11">
    <location>
        <position position="11"/>
    </location>
    <ligand>
        <name>ATP</name>
        <dbReference type="ChEBI" id="CHEBI:30616"/>
    </ligand>
</feature>
<dbReference type="InterPro" id="IPR050124">
    <property type="entry name" value="tRNA_CCA-adding_enzyme"/>
</dbReference>
<comment type="similarity">
    <text evidence="11">Belongs to the tRNA nucleotidyltransferase/poly(A) polymerase family. Bacterial CCA-adding enzyme type 2 subfamily.</text>
</comment>
<sequence length="369" mass="40824">MKQYLVGGAVRDELLGIPVKDRDWVVVGATPQEMLDAGYKQVGADFPVFLHPETNEEYALARTERKQGHGYHGFTVHASPDVTLEEDLQRRDLTINAMAKSVDGAVVDPFGGREDLEARLLRHVSSAFSEDPLRILRTARFAARFAPLGFQVAEDTMALMKRMVAEGEADHLVAERVWQETCRALHEKAPAVYFEVLDACGALAVVMPEIGALFGREGREPLDHLEKATERSDDTDVRFAALVSGLDSGEREALNSRMKVPNDCKELAAASGSLLERFPADDNPSAEQIQALIDEGDGWRRPERFERILLVLESVGIGADWTTMLAEARYQASQVDPKALMAEGYKGKALGQAIQRERLRCIHDVVVSK</sequence>
<evidence type="ECO:0000256" key="5">
    <source>
        <dbReference type="ARBA" id="ARBA00022723"/>
    </source>
</evidence>
<keyword evidence="10 11" id="KW-0694">RNA-binding</keyword>
<comment type="miscellaneous">
    <text evidence="11">A single active site specifically recognizes both ATP and CTP and is responsible for their addition.</text>
</comment>
<evidence type="ECO:0000313" key="15">
    <source>
        <dbReference type="Proteomes" id="UP000295830"/>
    </source>
</evidence>
<dbReference type="SUPFAM" id="SSF81301">
    <property type="entry name" value="Nucleotidyltransferase"/>
    <property type="match status" value="1"/>
</dbReference>
<evidence type="ECO:0000256" key="3">
    <source>
        <dbReference type="ARBA" id="ARBA00022694"/>
    </source>
</evidence>
<dbReference type="Pfam" id="PF01743">
    <property type="entry name" value="PolyA_pol"/>
    <property type="match status" value="1"/>
</dbReference>
<feature type="binding site" evidence="11">
    <location>
        <position position="91"/>
    </location>
    <ligand>
        <name>CTP</name>
        <dbReference type="ChEBI" id="CHEBI:37563"/>
    </ligand>
</feature>
<dbReference type="RefSeq" id="WP_133735498.1">
    <property type="nucleotide sequence ID" value="NZ_SOAX01000002.1"/>
</dbReference>
<evidence type="ECO:0000259" key="12">
    <source>
        <dbReference type="Pfam" id="PF01743"/>
    </source>
</evidence>
<dbReference type="HAMAP" id="MF_01262">
    <property type="entry name" value="CCA_bact_type2"/>
    <property type="match status" value="1"/>
</dbReference>
<feature type="binding site" evidence="11">
    <location>
        <position position="21"/>
    </location>
    <ligand>
        <name>Mg(2+)</name>
        <dbReference type="ChEBI" id="CHEBI:18420"/>
    </ligand>
</feature>
<keyword evidence="15" id="KW-1185">Reference proteome</keyword>
<evidence type="ECO:0000256" key="9">
    <source>
        <dbReference type="ARBA" id="ARBA00022842"/>
    </source>
</evidence>
<evidence type="ECO:0000259" key="13">
    <source>
        <dbReference type="Pfam" id="PF12627"/>
    </source>
</evidence>
<dbReference type="EMBL" id="SOAX01000002">
    <property type="protein sequence ID" value="TDT43431.1"/>
    <property type="molecule type" value="Genomic_DNA"/>
</dbReference>
<feature type="binding site" evidence="11">
    <location>
        <position position="91"/>
    </location>
    <ligand>
        <name>ATP</name>
        <dbReference type="ChEBI" id="CHEBI:30616"/>
    </ligand>
</feature>
<feature type="binding site" evidence="11">
    <location>
        <position position="8"/>
    </location>
    <ligand>
        <name>CTP</name>
        <dbReference type="ChEBI" id="CHEBI:37563"/>
    </ligand>
</feature>
<dbReference type="SUPFAM" id="SSF81891">
    <property type="entry name" value="Poly A polymerase C-terminal region-like"/>
    <property type="match status" value="1"/>
</dbReference>
<keyword evidence="6 11" id="KW-0547">Nucleotide-binding</keyword>
<reference evidence="14 15" key="1">
    <citation type="submission" date="2019-03" db="EMBL/GenBank/DDBJ databases">
        <title>Genomic Encyclopedia of Type Strains, Phase IV (KMG-IV): sequencing the most valuable type-strain genomes for metagenomic binning, comparative biology and taxonomic classification.</title>
        <authorList>
            <person name="Goeker M."/>
        </authorList>
    </citation>
    <scope>NUCLEOTIDE SEQUENCE [LARGE SCALE GENOMIC DNA]</scope>
    <source>
        <strain evidence="14 15">DSM 15505</strain>
    </source>
</reference>
<gene>
    <name evidence="11" type="primary">cca</name>
    <name evidence="14" type="ORF">DES49_1245</name>
</gene>
<dbReference type="Gene3D" id="3.30.460.10">
    <property type="entry name" value="Beta Polymerase, domain 2"/>
    <property type="match status" value="1"/>
</dbReference>
<dbReference type="InterPro" id="IPR012006">
    <property type="entry name" value="CCA_bact"/>
</dbReference>
<protein>
    <recommendedName>
        <fullName evidence="11">CCA-adding enzyme</fullName>
        <ecNumber evidence="11">2.7.7.72</ecNumber>
    </recommendedName>
    <alternativeName>
        <fullName evidence="11">CCA tRNA nucleotidyltransferase</fullName>
    </alternativeName>
    <alternativeName>
        <fullName evidence="11">tRNA CCA-pyrophosphorylase</fullName>
    </alternativeName>
    <alternativeName>
        <fullName evidence="11">tRNA adenylyl-/cytidylyl- transferase</fullName>
    </alternativeName>
    <alternativeName>
        <fullName evidence="11">tRNA nucleotidyltransferase</fullName>
    </alternativeName>
    <alternativeName>
        <fullName evidence="11">tRNA-NT</fullName>
    </alternativeName>
</protein>
<comment type="function">
    <text evidence="11">Catalyzes the addition and repair of the essential 3'-terminal CCA sequence in tRNAs without using a nucleic acid template. Adds these three nucleotides in the order of C, C, and A to the tRNA nucleotide-73, using CTP and ATP as substrates and producing inorganic pyrophosphate. tRNA 3'-terminal CCA addition is required both for tRNA processing and repair. Also involved in tRNA surveillance by mediating tandem CCA addition to generate a CCACCA at the 3' terminus of unstable tRNAs. While stable tRNAs receive only 3'-terminal CCA, unstable tRNAs are marked with CCACCA and rapidly degraded.</text>
</comment>
<dbReference type="PIRSF" id="PIRSF000813">
    <property type="entry name" value="CCA_bact"/>
    <property type="match status" value="1"/>
</dbReference>